<sequence length="273" mass="30441">MKLKELLVLLMIGTISFSCKEVKKSEGEIDSTTEIEENMAAPVEMSERKSDEIEIIPIEHATAVIEWNDVVIYVDPTGGATAFDGQKNPTLILITDIHGDHLSTETLDALDTSNAILIVPQAVADELPATYSKQLEIMENGASKKLAGITIEAIPMYNLRKEALNFHTKGRGNGYVLTIDKQRIYFSGDTEDIPEMRSLKNIDKAFVCMNLPYTMTVESATSAVLDFKPEQVYPYHYRGKPDVSDVAKFKQLVDAGNQGIEVVQLDWYPNDEY</sequence>
<evidence type="ECO:0000313" key="2">
    <source>
        <dbReference type="Proteomes" id="UP000294749"/>
    </source>
</evidence>
<dbReference type="SUPFAM" id="SSF56281">
    <property type="entry name" value="Metallo-hydrolase/oxidoreductase"/>
    <property type="match status" value="1"/>
</dbReference>
<dbReference type="EMBL" id="SOAY01000011">
    <property type="protein sequence ID" value="TDT44860.1"/>
    <property type="molecule type" value="Genomic_DNA"/>
</dbReference>
<name>A0A4R7K1X8_9FLAO</name>
<protein>
    <submittedName>
        <fullName evidence="1">L-ascorbate metabolism protein UlaG (Beta-lactamase superfamily)</fullName>
    </submittedName>
</protein>
<dbReference type="PROSITE" id="PS51257">
    <property type="entry name" value="PROKAR_LIPOPROTEIN"/>
    <property type="match status" value="1"/>
</dbReference>
<comment type="caution">
    <text evidence="1">The sequence shown here is derived from an EMBL/GenBank/DDBJ whole genome shotgun (WGS) entry which is preliminary data.</text>
</comment>
<keyword evidence="2" id="KW-1185">Reference proteome</keyword>
<evidence type="ECO:0000313" key="1">
    <source>
        <dbReference type="EMBL" id="TDT44860.1"/>
    </source>
</evidence>
<gene>
    <name evidence="1" type="ORF">CLV90_1938</name>
</gene>
<accession>A0A4R7K1X8</accession>
<dbReference type="Proteomes" id="UP000294749">
    <property type="component" value="Unassembled WGS sequence"/>
</dbReference>
<organism evidence="1 2">
    <name type="scientific">Maribacter spongiicola</name>
    <dbReference type="NCBI Taxonomy" id="1206753"/>
    <lineage>
        <taxon>Bacteria</taxon>
        <taxon>Pseudomonadati</taxon>
        <taxon>Bacteroidota</taxon>
        <taxon>Flavobacteriia</taxon>
        <taxon>Flavobacteriales</taxon>
        <taxon>Flavobacteriaceae</taxon>
        <taxon>Maribacter</taxon>
    </lineage>
</organism>
<proteinExistence type="predicted"/>
<dbReference type="PANTHER" id="PTHR43546">
    <property type="entry name" value="UPF0173 METAL-DEPENDENT HYDROLASE MJ1163-RELATED"/>
    <property type="match status" value="1"/>
</dbReference>
<dbReference type="InterPro" id="IPR036866">
    <property type="entry name" value="RibonucZ/Hydroxyglut_hydro"/>
</dbReference>
<dbReference type="OrthoDB" id="9789133at2"/>
<dbReference type="AlphaFoldDB" id="A0A4R7K1X8"/>
<dbReference type="PANTHER" id="PTHR43546:SF3">
    <property type="entry name" value="UPF0173 METAL-DEPENDENT HYDROLASE MJ1163"/>
    <property type="match status" value="1"/>
</dbReference>
<dbReference type="InterPro" id="IPR050114">
    <property type="entry name" value="UPF0173_UPF0282_UlaG_hydrolase"/>
</dbReference>
<dbReference type="Pfam" id="PF13483">
    <property type="entry name" value="Lactamase_B_3"/>
    <property type="match status" value="1"/>
</dbReference>
<reference evidence="1 2" key="1">
    <citation type="submission" date="2019-03" db="EMBL/GenBank/DDBJ databases">
        <title>Genomic Encyclopedia of Archaeal and Bacterial Type Strains, Phase II (KMG-II): from individual species to whole genera.</title>
        <authorList>
            <person name="Goeker M."/>
        </authorList>
    </citation>
    <scope>NUCLEOTIDE SEQUENCE [LARGE SCALE GENOMIC DNA]</scope>
    <source>
        <strain evidence="1 2">DSM 25233</strain>
    </source>
</reference>
<dbReference type="Gene3D" id="3.60.15.10">
    <property type="entry name" value="Ribonuclease Z/Hydroxyacylglutathione hydrolase-like"/>
    <property type="match status" value="1"/>
</dbReference>
<dbReference type="RefSeq" id="WP_133687243.1">
    <property type="nucleotide sequence ID" value="NZ_SOAY01000011.1"/>
</dbReference>